<gene>
    <name evidence="1" type="ORF">RMSM_06507</name>
</gene>
<dbReference type="Proteomes" id="UP000011991">
    <property type="component" value="Unassembled WGS sequence"/>
</dbReference>
<accession>M5RRH2</accession>
<evidence type="ECO:0000313" key="2">
    <source>
        <dbReference type="Proteomes" id="UP000011991"/>
    </source>
</evidence>
<dbReference type="EMBL" id="ANOG01000942">
    <property type="protein sequence ID" value="EMI16569.1"/>
    <property type="molecule type" value="Genomic_DNA"/>
</dbReference>
<dbReference type="PATRIC" id="fig|1265738.3.peg.6492"/>
<evidence type="ECO:0000313" key="1">
    <source>
        <dbReference type="EMBL" id="EMI16569.1"/>
    </source>
</evidence>
<comment type="caution">
    <text evidence="1">The sequence shown here is derived from an EMBL/GenBank/DDBJ whole genome shotgun (WGS) entry which is preliminary data.</text>
</comment>
<reference evidence="1 2" key="1">
    <citation type="journal article" date="2013" name="Mar. Genomics">
        <title>Expression of sulfatases in Rhodopirellula baltica and the diversity of sulfatases in the genus Rhodopirellula.</title>
        <authorList>
            <person name="Wegner C.E."/>
            <person name="Richter-Heitmann T."/>
            <person name="Klindworth A."/>
            <person name="Klockow C."/>
            <person name="Richter M."/>
            <person name="Achstetter T."/>
            <person name="Glockner F.O."/>
            <person name="Harder J."/>
        </authorList>
    </citation>
    <scope>NUCLEOTIDE SEQUENCE [LARGE SCALE GENOMIC DNA]</scope>
    <source>
        <strain evidence="1 2">SM1</strain>
    </source>
</reference>
<sequence length="51" mass="5527">MALGLSRRNQRIETLCPPGQARSGALLDRASISVAAICFLRRDKLDGRACV</sequence>
<name>M5RRH2_9BACT</name>
<protein>
    <submittedName>
        <fullName evidence="1">Uncharacterized protein</fullName>
    </submittedName>
</protein>
<dbReference type="AlphaFoldDB" id="M5RRH2"/>
<organism evidence="1 2">
    <name type="scientific">Rhodopirellula maiorica SM1</name>
    <dbReference type="NCBI Taxonomy" id="1265738"/>
    <lineage>
        <taxon>Bacteria</taxon>
        <taxon>Pseudomonadati</taxon>
        <taxon>Planctomycetota</taxon>
        <taxon>Planctomycetia</taxon>
        <taxon>Pirellulales</taxon>
        <taxon>Pirellulaceae</taxon>
        <taxon>Novipirellula</taxon>
    </lineage>
</organism>
<keyword evidence="2" id="KW-1185">Reference proteome</keyword>
<proteinExistence type="predicted"/>